<feature type="transmembrane region" description="Helical" evidence="5">
    <location>
        <begin position="171"/>
        <end position="193"/>
    </location>
</feature>
<dbReference type="GO" id="GO:0022857">
    <property type="term" value="F:transmembrane transporter activity"/>
    <property type="evidence" value="ECO:0007669"/>
    <property type="project" value="InterPro"/>
</dbReference>
<dbReference type="InterPro" id="IPR037185">
    <property type="entry name" value="EmrE-like"/>
</dbReference>
<keyword evidence="2 5" id="KW-0812">Transmembrane</keyword>
<sequence length="225" mass="24945">MSSLFLRLDSSSRIAPATSSKCRQPSTLLFLGKQSVQMIDVVRHRCGLTYSKSVEVQILDGVVANFFPLVFLQLQLCNCPNEKLFQLNLSISYFVVMAYTLLTMNSIVDHEVKHQEVPRKERWAIFVVSMRSVVCTWGCRKKGAVYVAMFNPLGMVIAVGMGVIFLGESLYLGSVIGAATIGIGFYLVLWAHAEESKVAKENKEKRDLVSSSADPLLSTKSIDVL</sequence>
<dbReference type="SUPFAM" id="SSF103481">
    <property type="entry name" value="Multidrug resistance efflux transporter EmrE"/>
    <property type="match status" value="1"/>
</dbReference>
<comment type="subcellular location">
    <subcellularLocation>
        <location evidence="1">Membrane</location>
        <topology evidence="1">Multi-pass membrane protein</topology>
    </subcellularLocation>
</comment>
<dbReference type="AlphaFoldDB" id="A0AAQ3NKG3"/>
<protein>
    <recommendedName>
        <fullName evidence="8">WAT1-related protein</fullName>
    </recommendedName>
</protein>
<proteinExistence type="predicted"/>
<keyword evidence="3 5" id="KW-1133">Transmembrane helix</keyword>
<evidence type="ECO:0000256" key="3">
    <source>
        <dbReference type="ARBA" id="ARBA00022989"/>
    </source>
</evidence>
<keyword evidence="7" id="KW-1185">Reference proteome</keyword>
<gene>
    <name evidence="6" type="ORF">V8G54_014348</name>
</gene>
<feature type="transmembrane region" description="Helical" evidence="5">
    <location>
        <begin position="146"/>
        <end position="165"/>
    </location>
</feature>
<accession>A0AAQ3NKG3</accession>
<keyword evidence="4 5" id="KW-0472">Membrane</keyword>
<evidence type="ECO:0000256" key="5">
    <source>
        <dbReference type="SAM" id="Phobius"/>
    </source>
</evidence>
<evidence type="ECO:0000256" key="2">
    <source>
        <dbReference type="ARBA" id="ARBA00022692"/>
    </source>
</evidence>
<name>A0AAQ3NKG3_VIGMU</name>
<evidence type="ECO:0000313" key="6">
    <source>
        <dbReference type="EMBL" id="WVZ09818.1"/>
    </source>
</evidence>
<evidence type="ECO:0008006" key="8">
    <source>
        <dbReference type="Google" id="ProtNLM"/>
    </source>
</evidence>
<dbReference type="InterPro" id="IPR030184">
    <property type="entry name" value="WAT1-related"/>
</dbReference>
<reference evidence="6 7" key="1">
    <citation type="journal article" date="2023" name="Life. Sci Alliance">
        <title>Evolutionary insights into 3D genome organization and epigenetic landscape of Vigna mungo.</title>
        <authorList>
            <person name="Junaid A."/>
            <person name="Singh B."/>
            <person name="Bhatia S."/>
        </authorList>
    </citation>
    <scope>NUCLEOTIDE SEQUENCE [LARGE SCALE GENOMIC DNA]</scope>
    <source>
        <strain evidence="6">Urdbean</strain>
    </source>
</reference>
<dbReference type="Proteomes" id="UP001374535">
    <property type="component" value="Chromosome 5"/>
</dbReference>
<evidence type="ECO:0000313" key="7">
    <source>
        <dbReference type="Proteomes" id="UP001374535"/>
    </source>
</evidence>
<evidence type="ECO:0000256" key="1">
    <source>
        <dbReference type="ARBA" id="ARBA00004141"/>
    </source>
</evidence>
<organism evidence="6 7">
    <name type="scientific">Vigna mungo</name>
    <name type="common">Black gram</name>
    <name type="synonym">Phaseolus mungo</name>
    <dbReference type="NCBI Taxonomy" id="3915"/>
    <lineage>
        <taxon>Eukaryota</taxon>
        <taxon>Viridiplantae</taxon>
        <taxon>Streptophyta</taxon>
        <taxon>Embryophyta</taxon>
        <taxon>Tracheophyta</taxon>
        <taxon>Spermatophyta</taxon>
        <taxon>Magnoliopsida</taxon>
        <taxon>eudicotyledons</taxon>
        <taxon>Gunneridae</taxon>
        <taxon>Pentapetalae</taxon>
        <taxon>rosids</taxon>
        <taxon>fabids</taxon>
        <taxon>Fabales</taxon>
        <taxon>Fabaceae</taxon>
        <taxon>Papilionoideae</taxon>
        <taxon>50 kb inversion clade</taxon>
        <taxon>NPAAA clade</taxon>
        <taxon>indigoferoid/millettioid clade</taxon>
        <taxon>Phaseoleae</taxon>
        <taxon>Vigna</taxon>
    </lineage>
</organism>
<dbReference type="EMBL" id="CP144696">
    <property type="protein sequence ID" value="WVZ09818.1"/>
    <property type="molecule type" value="Genomic_DNA"/>
</dbReference>
<dbReference type="GO" id="GO:0016020">
    <property type="term" value="C:membrane"/>
    <property type="evidence" value="ECO:0007669"/>
    <property type="project" value="InterPro"/>
</dbReference>
<dbReference type="PANTHER" id="PTHR31218">
    <property type="entry name" value="WAT1-RELATED PROTEIN"/>
    <property type="match status" value="1"/>
</dbReference>
<evidence type="ECO:0000256" key="4">
    <source>
        <dbReference type="ARBA" id="ARBA00023136"/>
    </source>
</evidence>